<accession>J0WUU3</accession>
<dbReference type="KEGG" id="adl:AURDEDRAFT_174417"/>
<feature type="coiled-coil region" evidence="1">
    <location>
        <begin position="202"/>
        <end position="229"/>
    </location>
</feature>
<keyword evidence="1" id="KW-0175">Coiled coil</keyword>
<name>J0WUU3_AURST</name>
<dbReference type="Proteomes" id="UP000006514">
    <property type="component" value="Unassembled WGS sequence"/>
</dbReference>
<keyword evidence="4" id="KW-1185">Reference proteome</keyword>
<dbReference type="AlphaFoldDB" id="J0WUU3"/>
<feature type="region of interest" description="Disordered" evidence="2">
    <location>
        <begin position="233"/>
        <end position="310"/>
    </location>
</feature>
<evidence type="ECO:0008006" key="5">
    <source>
        <dbReference type="Google" id="ProtNLM"/>
    </source>
</evidence>
<protein>
    <recommendedName>
        <fullName evidence="5">Retrotransposon gag domain-containing protein</fullName>
    </recommendedName>
</protein>
<evidence type="ECO:0000313" key="3">
    <source>
        <dbReference type="EMBL" id="EJD36549.1"/>
    </source>
</evidence>
<evidence type="ECO:0000313" key="4">
    <source>
        <dbReference type="Proteomes" id="UP000006514"/>
    </source>
</evidence>
<dbReference type="EMBL" id="JH687859">
    <property type="protein sequence ID" value="EJD36549.1"/>
    <property type="molecule type" value="Genomic_DNA"/>
</dbReference>
<gene>
    <name evidence="3" type="ORF">AURDEDRAFT_174417</name>
</gene>
<evidence type="ECO:0000256" key="1">
    <source>
        <dbReference type="SAM" id="Coils"/>
    </source>
</evidence>
<evidence type="ECO:0000256" key="2">
    <source>
        <dbReference type="SAM" id="MobiDB-lite"/>
    </source>
</evidence>
<proteinExistence type="predicted"/>
<reference evidence="4" key="1">
    <citation type="journal article" date="2012" name="Science">
        <title>The Paleozoic origin of enzymatic lignin decomposition reconstructed from 31 fungal genomes.</title>
        <authorList>
            <person name="Floudas D."/>
            <person name="Binder M."/>
            <person name="Riley R."/>
            <person name="Barry K."/>
            <person name="Blanchette R.A."/>
            <person name="Henrissat B."/>
            <person name="Martinez A.T."/>
            <person name="Otillar R."/>
            <person name="Spatafora J.W."/>
            <person name="Yadav J.S."/>
            <person name="Aerts A."/>
            <person name="Benoit I."/>
            <person name="Boyd A."/>
            <person name="Carlson A."/>
            <person name="Copeland A."/>
            <person name="Coutinho P.M."/>
            <person name="de Vries R.P."/>
            <person name="Ferreira P."/>
            <person name="Findley K."/>
            <person name="Foster B."/>
            <person name="Gaskell J."/>
            <person name="Glotzer D."/>
            <person name="Gorecki P."/>
            <person name="Heitman J."/>
            <person name="Hesse C."/>
            <person name="Hori C."/>
            <person name="Igarashi K."/>
            <person name="Jurgens J.A."/>
            <person name="Kallen N."/>
            <person name="Kersten P."/>
            <person name="Kohler A."/>
            <person name="Kuees U."/>
            <person name="Kumar T.K.A."/>
            <person name="Kuo A."/>
            <person name="LaButti K."/>
            <person name="Larrondo L.F."/>
            <person name="Lindquist E."/>
            <person name="Ling A."/>
            <person name="Lombard V."/>
            <person name="Lucas S."/>
            <person name="Lundell T."/>
            <person name="Martin R."/>
            <person name="McLaughlin D.J."/>
            <person name="Morgenstern I."/>
            <person name="Morin E."/>
            <person name="Murat C."/>
            <person name="Nagy L.G."/>
            <person name="Nolan M."/>
            <person name="Ohm R.A."/>
            <person name="Patyshakuliyeva A."/>
            <person name="Rokas A."/>
            <person name="Ruiz-Duenas F.J."/>
            <person name="Sabat G."/>
            <person name="Salamov A."/>
            <person name="Samejima M."/>
            <person name="Schmutz J."/>
            <person name="Slot J.C."/>
            <person name="St John F."/>
            <person name="Stenlid J."/>
            <person name="Sun H."/>
            <person name="Sun S."/>
            <person name="Syed K."/>
            <person name="Tsang A."/>
            <person name="Wiebenga A."/>
            <person name="Young D."/>
            <person name="Pisabarro A."/>
            <person name="Eastwood D.C."/>
            <person name="Martin F."/>
            <person name="Cullen D."/>
            <person name="Grigoriev I.V."/>
            <person name="Hibbett D.S."/>
        </authorList>
    </citation>
    <scope>NUCLEOTIDE SEQUENCE [LARGE SCALE GENOMIC DNA]</scope>
    <source>
        <strain evidence="4">TFB10046</strain>
    </source>
</reference>
<dbReference type="InParanoid" id="J0WUU3"/>
<feature type="region of interest" description="Disordered" evidence="2">
    <location>
        <begin position="349"/>
        <end position="371"/>
    </location>
</feature>
<organism evidence="3 4">
    <name type="scientific">Auricularia subglabra (strain TFB-10046 / SS5)</name>
    <name type="common">White-rot fungus</name>
    <name type="synonym">Auricularia delicata (strain TFB10046)</name>
    <dbReference type="NCBI Taxonomy" id="717982"/>
    <lineage>
        <taxon>Eukaryota</taxon>
        <taxon>Fungi</taxon>
        <taxon>Dikarya</taxon>
        <taxon>Basidiomycota</taxon>
        <taxon>Agaricomycotina</taxon>
        <taxon>Agaricomycetes</taxon>
        <taxon>Auriculariales</taxon>
        <taxon>Auriculariaceae</taxon>
        <taxon>Auricularia</taxon>
    </lineage>
</organism>
<sequence length="417" mass="46795">MQTAGYQLPSLVGDNAGYAQTWIHEYEKHMTQPAGTTLAREKAHKARNFPKFLQGEALEWWEDLTPAQQESWDQLMALFHVRWPKPKAAKPTHEEWIKRFRAKKLSREELEKRVRIANGGPDDTRWRITEYSEELAALGKKTGSASDDLILYTYEQVPKSVELLMREWREAHGDATFEEFATQLGELSQADIKNKQVDADTAAAHQAALAEHAEQLAETKREVETLRAQMSKLTSPPHMTPRGRGYYGRGGYLPPYASREPSPQGQRMLDPQAPAFYPRRASTPPPTPPTPRVSTPGTPGTPGTPPSRRRTCIRCGQPFSGTHQSMLQCLNPPLPPDEQGRQMTEYKTRSFLASAPRTPGTPTPAPRPRDVYSLDPAYDYAVAYDDADVQHGELDEEELALIIAEDELAGKEREAGN</sequence>